<dbReference type="NCBIfam" id="TIGR00254">
    <property type="entry name" value="GGDEF"/>
    <property type="match status" value="1"/>
</dbReference>
<dbReference type="SMART" id="SM00052">
    <property type="entry name" value="EAL"/>
    <property type="match status" value="1"/>
</dbReference>
<dbReference type="Pfam" id="PF00990">
    <property type="entry name" value="GGDEF"/>
    <property type="match status" value="1"/>
</dbReference>
<dbReference type="PANTHER" id="PTHR33121">
    <property type="entry name" value="CYCLIC DI-GMP PHOSPHODIESTERASE PDEF"/>
    <property type="match status" value="1"/>
</dbReference>
<keyword evidence="1" id="KW-0472">Membrane</keyword>
<sequence length="1002" mass="113800">MKQNTHKKQGHTIFTQLILLLVAVLLIQLGIYFVVFLGGNILGETRANAFDILNEKTSGRKVYLENEMIQRWSKTEACAGEVGKIIRGQAQQYGITEEAVLKDSERCQTVLAQSASNMISMLRSNSVTGAFLILNAPTEDGTSASYPGFYVRDYDPATYSPSNADLLLERGLPSIAQSMNIPMDSFWSSSFTFQDPSDDSARFFYAPLEAAEDVPAENRDSRYFAYWSSAFHMSDMDRNIITYSIPLLSEQGEVLAVLGVDITLDYLASQLKYDELASGKAGAYLLGITRDGGLTYEPVVSSGPVYQAYFSNASVITTVPYDYNNIVKLDAKSKTDLTIYASAQPLKLYDVNTPFVQNQWVLIGILDDSNLLSFSYRVQGLFLAALLLASAIGIVMIFIAAKATTSPITNLIEDLRQSDPTKPIRLNRVKLNEIDTLTTVIEDLSSRAAEAAARTSKIINMANLPVGVYEYYEKEELVFCSRTLFLVLGWEDVPENDTYILLSEFRKRMENTLAKPYDADKDIYHLQKQDSDVYVRLFYKTEGELFLGAFMDVTRNIKAQQQLAYERDYDILTNIYNRRALDGRIEALFRDHKDELKVAALIMFDLDNLKFVNDSYGHDSGDRYIKTFADRLNCFSKYKNTLIGRRSGDEFNVFLYGYETREEIKACIDEAWSELSETYIDMPDGVTLRVRASGGMAWYPDDSDNYSELLRLSDFAMYHIKHTVKGMIYEFEAESYKEKSILIWGQDDLNRFLENRLVRYAFQPIISAVTGEVYGYEMLMRPLIEPLANLETLFRLAKSQSKLYQMEQLTWFEALEAFTHQIRIGNIGSEEHIFINSIGNQILTQTDLEYLTAQYKNLLPRIIMELTESEEFGSEIIHAKQKIVSQWGAQIAIDDFGTGFNSETVLIHVNPDLVKVDISIIHDIDHDDDRHALLTNLISYAKDRNIKVLAEGVETKAELLTLIECGVDYLQGFYIAKADFDIPRIPEQVIREIREKNKPVSQ</sequence>
<dbReference type="CDD" id="cd01948">
    <property type="entry name" value="EAL"/>
    <property type="match status" value="1"/>
</dbReference>
<dbReference type="RefSeq" id="WP_238722858.1">
    <property type="nucleotide sequence ID" value="NZ_JAHQCW010000042.1"/>
</dbReference>
<dbReference type="SMART" id="SM00267">
    <property type="entry name" value="GGDEF"/>
    <property type="match status" value="1"/>
</dbReference>
<dbReference type="Gene3D" id="3.30.70.270">
    <property type="match status" value="1"/>
</dbReference>
<feature type="domain" description="GGDEF" evidence="3">
    <location>
        <begin position="597"/>
        <end position="733"/>
    </location>
</feature>
<keyword evidence="1" id="KW-1133">Transmembrane helix</keyword>
<dbReference type="SUPFAM" id="SSF55073">
    <property type="entry name" value="Nucleotide cyclase"/>
    <property type="match status" value="1"/>
</dbReference>
<dbReference type="SUPFAM" id="SSF141868">
    <property type="entry name" value="EAL domain-like"/>
    <property type="match status" value="1"/>
</dbReference>
<dbReference type="CDD" id="cd18773">
    <property type="entry name" value="PDC1_HK_sensor"/>
    <property type="match status" value="1"/>
</dbReference>
<dbReference type="AlphaFoldDB" id="A0A949K8W7"/>
<feature type="transmembrane region" description="Helical" evidence="1">
    <location>
        <begin position="13"/>
        <end position="37"/>
    </location>
</feature>
<evidence type="ECO:0000259" key="3">
    <source>
        <dbReference type="PROSITE" id="PS50887"/>
    </source>
</evidence>
<dbReference type="InterPro" id="IPR029787">
    <property type="entry name" value="Nucleotide_cyclase"/>
</dbReference>
<evidence type="ECO:0000259" key="2">
    <source>
        <dbReference type="PROSITE" id="PS50883"/>
    </source>
</evidence>
<keyword evidence="5" id="KW-1185">Reference proteome</keyword>
<evidence type="ECO:0000256" key="1">
    <source>
        <dbReference type="SAM" id="Phobius"/>
    </source>
</evidence>
<keyword evidence="1" id="KW-0812">Transmembrane</keyword>
<dbReference type="InterPro" id="IPR001633">
    <property type="entry name" value="EAL_dom"/>
</dbReference>
<dbReference type="PROSITE" id="PS50883">
    <property type="entry name" value="EAL"/>
    <property type="match status" value="1"/>
</dbReference>
<dbReference type="Proteomes" id="UP000712157">
    <property type="component" value="Unassembled WGS sequence"/>
</dbReference>
<feature type="domain" description="EAL" evidence="2">
    <location>
        <begin position="742"/>
        <end position="992"/>
    </location>
</feature>
<dbReference type="InterPro" id="IPR050706">
    <property type="entry name" value="Cyclic-di-GMP_PDE-like"/>
</dbReference>
<dbReference type="Pfam" id="PF00563">
    <property type="entry name" value="EAL"/>
    <property type="match status" value="1"/>
</dbReference>
<evidence type="ECO:0000313" key="5">
    <source>
        <dbReference type="Proteomes" id="UP000712157"/>
    </source>
</evidence>
<evidence type="ECO:0000313" key="4">
    <source>
        <dbReference type="EMBL" id="MBU9738817.1"/>
    </source>
</evidence>
<dbReference type="EMBL" id="JAHQCW010000042">
    <property type="protein sequence ID" value="MBU9738817.1"/>
    <property type="molecule type" value="Genomic_DNA"/>
</dbReference>
<dbReference type="InterPro" id="IPR035919">
    <property type="entry name" value="EAL_sf"/>
</dbReference>
<gene>
    <name evidence="4" type="ORF">KTH89_19945</name>
</gene>
<reference evidence="4" key="1">
    <citation type="submission" date="2021-06" db="EMBL/GenBank/DDBJ databases">
        <title>Description of novel taxa of the family Lachnospiraceae.</title>
        <authorList>
            <person name="Chaplin A.V."/>
            <person name="Sokolova S.R."/>
            <person name="Pikina A.P."/>
            <person name="Korzhanova M."/>
            <person name="Belova V."/>
            <person name="Korostin D."/>
            <person name="Efimov B.A."/>
        </authorList>
    </citation>
    <scope>NUCLEOTIDE SEQUENCE</scope>
    <source>
        <strain evidence="4">ASD5720</strain>
    </source>
</reference>
<dbReference type="InterPro" id="IPR043128">
    <property type="entry name" value="Rev_trsase/Diguanyl_cyclase"/>
</dbReference>
<protein>
    <submittedName>
        <fullName evidence="4">EAL domain-containing protein</fullName>
    </submittedName>
</protein>
<dbReference type="GO" id="GO:0071111">
    <property type="term" value="F:cyclic-guanylate-specific phosphodiesterase activity"/>
    <property type="evidence" value="ECO:0007669"/>
    <property type="project" value="InterPro"/>
</dbReference>
<dbReference type="PANTHER" id="PTHR33121:SF70">
    <property type="entry name" value="SIGNALING PROTEIN YKOW"/>
    <property type="match status" value="1"/>
</dbReference>
<dbReference type="InterPro" id="IPR000160">
    <property type="entry name" value="GGDEF_dom"/>
</dbReference>
<name>A0A949K8W7_9FIRM</name>
<comment type="caution">
    <text evidence="4">The sequence shown here is derived from an EMBL/GenBank/DDBJ whole genome shotgun (WGS) entry which is preliminary data.</text>
</comment>
<dbReference type="CDD" id="cd01949">
    <property type="entry name" value="GGDEF"/>
    <property type="match status" value="1"/>
</dbReference>
<proteinExistence type="predicted"/>
<organism evidence="4 5">
    <name type="scientific">Diplocloster agilis</name>
    <dbReference type="NCBI Taxonomy" id="2850323"/>
    <lineage>
        <taxon>Bacteria</taxon>
        <taxon>Bacillati</taxon>
        <taxon>Bacillota</taxon>
        <taxon>Clostridia</taxon>
        <taxon>Lachnospirales</taxon>
        <taxon>Lachnospiraceae</taxon>
        <taxon>Diplocloster</taxon>
    </lineage>
</organism>
<dbReference type="Gene3D" id="3.20.20.450">
    <property type="entry name" value="EAL domain"/>
    <property type="match status" value="1"/>
</dbReference>
<feature type="transmembrane region" description="Helical" evidence="1">
    <location>
        <begin position="381"/>
        <end position="401"/>
    </location>
</feature>
<accession>A0A949K8W7</accession>
<dbReference type="PROSITE" id="PS50887">
    <property type="entry name" value="GGDEF"/>
    <property type="match status" value="1"/>
</dbReference>